<keyword evidence="4" id="KW-0201">Cytochrome c-type biogenesis</keyword>
<feature type="domain" description="Cytochrome C biogenesis protein transmembrane" evidence="8">
    <location>
        <begin position="22"/>
        <end position="235"/>
    </location>
</feature>
<evidence type="ECO:0000256" key="3">
    <source>
        <dbReference type="ARBA" id="ARBA00022692"/>
    </source>
</evidence>
<feature type="transmembrane region" description="Helical" evidence="7">
    <location>
        <begin position="222"/>
        <end position="247"/>
    </location>
</feature>
<feature type="transmembrane region" description="Helical" evidence="7">
    <location>
        <begin position="181"/>
        <end position="201"/>
    </location>
</feature>
<dbReference type="PANTHER" id="PTHR31272">
    <property type="entry name" value="CYTOCHROME C-TYPE BIOGENESIS PROTEIN HI_1454-RELATED"/>
    <property type="match status" value="1"/>
</dbReference>
<keyword evidence="3 7" id="KW-0812">Transmembrane</keyword>
<keyword evidence="10" id="KW-1185">Reference proteome</keyword>
<keyword evidence="5 7" id="KW-1133">Transmembrane helix</keyword>
<evidence type="ECO:0000256" key="6">
    <source>
        <dbReference type="ARBA" id="ARBA00023136"/>
    </source>
</evidence>
<feature type="transmembrane region" description="Helical" evidence="7">
    <location>
        <begin position="72"/>
        <end position="99"/>
    </location>
</feature>
<proteinExistence type="inferred from homology"/>
<protein>
    <submittedName>
        <fullName evidence="9">Cytochrome C biogenesis protein</fullName>
    </submittedName>
</protein>
<keyword evidence="9" id="KW-0614">Plasmid</keyword>
<accession>A0A2S0UT16</accession>
<comment type="similarity">
    <text evidence="2">Belongs to the DsbD family.</text>
</comment>
<name>A0A2S0UT16_9RHOB</name>
<feature type="transmembrane region" description="Helical" evidence="7">
    <location>
        <begin position="20"/>
        <end position="42"/>
    </location>
</feature>
<dbReference type="Proteomes" id="UP000244496">
    <property type="component" value="Plasmid unnamed2"/>
</dbReference>
<gene>
    <name evidence="9" type="ORF">HYN69_19415</name>
</gene>
<evidence type="ECO:0000256" key="7">
    <source>
        <dbReference type="SAM" id="Phobius"/>
    </source>
</evidence>
<evidence type="ECO:0000259" key="8">
    <source>
        <dbReference type="Pfam" id="PF02683"/>
    </source>
</evidence>
<evidence type="ECO:0000313" key="9">
    <source>
        <dbReference type="EMBL" id="AWB50900.1"/>
    </source>
</evidence>
<feature type="transmembrane region" description="Helical" evidence="7">
    <location>
        <begin position="105"/>
        <end position="124"/>
    </location>
</feature>
<sequence>MVSISFVEKRAGPVFEISGVGVLAAFLGGALSFLSPCVLPLAPGYVSYIAGQPGQSAHGVVQMKTRLNRLLLSLYFVMGFSTVFISLGAGASLLGGLLLQWKYELGIVGGALIIVFGLVMTGLIRPGILLRDTRFTFDAKGGNPLGAYLLGLAFAFGWTPCIGPVLGSILTVSAASGADGVALLTVYSVGLGVPFLLLAAFTNELAARIRRLGRASLWLHRVAGVVMIAMGIAVMTGQITDIAFWLLETFPVLGTIG</sequence>
<dbReference type="EMBL" id="CP028920">
    <property type="protein sequence ID" value="AWB50900.1"/>
    <property type="molecule type" value="Genomic_DNA"/>
</dbReference>
<reference evidence="9 10" key="1">
    <citation type="submission" date="2018-04" db="EMBL/GenBank/DDBJ databases">
        <title>Genome sequencing of Gemmobacter.</title>
        <authorList>
            <person name="Yi H."/>
            <person name="Baek M.-G."/>
        </authorList>
    </citation>
    <scope>NUCLEOTIDE SEQUENCE [LARGE SCALE GENOMIC DNA]</scope>
    <source>
        <strain evidence="9 10">HYN0069</strain>
        <plasmid evidence="10">Plasmid unnamed2</plasmid>
    </source>
</reference>
<dbReference type="GO" id="GO:0017004">
    <property type="term" value="P:cytochrome complex assembly"/>
    <property type="evidence" value="ECO:0007669"/>
    <property type="project" value="UniProtKB-KW"/>
</dbReference>
<keyword evidence="6 7" id="KW-0472">Membrane</keyword>
<dbReference type="KEGG" id="geh:HYN69_19415"/>
<evidence type="ECO:0000313" key="10">
    <source>
        <dbReference type="Proteomes" id="UP000244496"/>
    </source>
</evidence>
<dbReference type="Pfam" id="PF02683">
    <property type="entry name" value="DsbD_TM"/>
    <property type="match status" value="1"/>
</dbReference>
<dbReference type="InterPro" id="IPR051790">
    <property type="entry name" value="Cytochrome_c-biogenesis_DsbD"/>
</dbReference>
<organism evidence="9 10">
    <name type="scientific">Paragemmobacter aquarius</name>
    <dbReference type="NCBI Taxonomy" id="2169400"/>
    <lineage>
        <taxon>Bacteria</taxon>
        <taxon>Pseudomonadati</taxon>
        <taxon>Pseudomonadota</taxon>
        <taxon>Alphaproteobacteria</taxon>
        <taxon>Rhodobacterales</taxon>
        <taxon>Paracoccaceae</taxon>
        <taxon>Paragemmobacter</taxon>
    </lineage>
</organism>
<dbReference type="InterPro" id="IPR003834">
    <property type="entry name" value="Cyt_c_assmbl_TM_dom"/>
</dbReference>
<evidence type="ECO:0000256" key="2">
    <source>
        <dbReference type="ARBA" id="ARBA00006143"/>
    </source>
</evidence>
<feature type="transmembrane region" description="Helical" evidence="7">
    <location>
        <begin position="145"/>
        <end position="169"/>
    </location>
</feature>
<evidence type="ECO:0000256" key="5">
    <source>
        <dbReference type="ARBA" id="ARBA00022989"/>
    </source>
</evidence>
<dbReference type="GO" id="GO:0016020">
    <property type="term" value="C:membrane"/>
    <property type="evidence" value="ECO:0007669"/>
    <property type="project" value="UniProtKB-SubCell"/>
</dbReference>
<dbReference type="OrthoDB" id="9803065at2"/>
<comment type="subcellular location">
    <subcellularLocation>
        <location evidence="1">Membrane</location>
        <topology evidence="1">Multi-pass membrane protein</topology>
    </subcellularLocation>
</comment>
<dbReference type="PANTHER" id="PTHR31272:SF4">
    <property type="entry name" value="CYTOCHROME C-TYPE BIOGENESIS PROTEIN HI_1454-RELATED"/>
    <property type="match status" value="1"/>
</dbReference>
<evidence type="ECO:0000256" key="1">
    <source>
        <dbReference type="ARBA" id="ARBA00004141"/>
    </source>
</evidence>
<dbReference type="AlphaFoldDB" id="A0A2S0UT16"/>
<geneLocation type="plasmid" evidence="9">
    <name>unnamed2</name>
</geneLocation>
<evidence type="ECO:0000256" key="4">
    <source>
        <dbReference type="ARBA" id="ARBA00022748"/>
    </source>
</evidence>